<dbReference type="Pfam" id="PF02992">
    <property type="entry name" value="Transposase_21"/>
    <property type="match status" value="2"/>
</dbReference>
<proteinExistence type="predicted"/>
<dbReference type="PANTHER" id="PTHR46579">
    <property type="entry name" value="F5/8 TYPE C DOMAIN-CONTAINING PROTEIN-RELATED"/>
    <property type="match status" value="1"/>
</dbReference>
<dbReference type="InterPro" id="IPR004242">
    <property type="entry name" value="Transposase_21"/>
</dbReference>
<evidence type="ECO:0000313" key="2">
    <source>
        <dbReference type="Proteomes" id="UP001217089"/>
    </source>
</evidence>
<dbReference type="EMBL" id="JARBDR010000903">
    <property type="protein sequence ID" value="KAJ8304091.1"/>
    <property type="molecule type" value="Genomic_DNA"/>
</dbReference>
<dbReference type="Proteomes" id="UP001217089">
    <property type="component" value="Unassembled WGS sequence"/>
</dbReference>
<evidence type="ECO:0000313" key="1">
    <source>
        <dbReference type="EMBL" id="KAJ8304091.1"/>
    </source>
</evidence>
<gene>
    <name evidence="1" type="ORF">KUTeg_017674</name>
</gene>
<reference evidence="1 2" key="1">
    <citation type="submission" date="2022-12" db="EMBL/GenBank/DDBJ databases">
        <title>Chromosome-level genome of Tegillarca granosa.</title>
        <authorList>
            <person name="Kim J."/>
        </authorList>
    </citation>
    <scope>NUCLEOTIDE SEQUENCE [LARGE SCALE GENOMIC DNA]</scope>
    <source>
        <strain evidence="1">Teg-2019</strain>
        <tissue evidence="1">Adductor muscle</tissue>
    </source>
</reference>
<comment type="caution">
    <text evidence="1">The sequence shown here is derived from an EMBL/GenBank/DDBJ whole genome shotgun (WGS) entry which is preliminary data.</text>
</comment>
<dbReference type="PANTHER" id="PTHR46579:SF1">
    <property type="entry name" value="F5_8 TYPE C DOMAIN-CONTAINING PROTEIN"/>
    <property type="match status" value="1"/>
</dbReference>
<organism evidence="1 2">
    <name type="scientific">Tegillarca granosa</name>
    <name type="common">Malaysian cockle</name>
    <name type="synonym">Anadara granosa</name>
    <dbReference type="NCBI Taxonomy" id="220873"/>
    <lineage>
        <taxon>Eukaryota</taxon>
        <taxon>Metazoa</taxon>
        <taxon>Spiralia</taxon>
        <taxon>Lophotrochozoa</taxon>
        <taxon>Mollusca</taxon>
        <taxon>Bivalvia</taxon>
        <taxon>Autobranchia</taxon>
        <taxon>Pteriomorphia</taxon>
        <taxon>Arcoida</taxon>
        <taxon>Arcoidea</taxon>
        <taxon>Arcidae</taxon>
        <taxon>Tegillarca</taxon>
    </lineage>
</organism>
<sequence>MKTIFTDSEKFNILNFDYLMSFIQKYPIIEVHYCEICFEVFPDNLAELRCGTENCNGHRFNRDGQPRKCFVFADLQNQLADLLQSPGVIDDIKKQISLMQERWRQNENTLTDLTDGKAYRSIIEECEGFDGLYLTALLNTDGVNLYSSSKVELWPVFLALNELNPKARFSRDNLLLVGIWQGKGKPPFKSYIKSLSVQLNKLLRDGIKISVDGRVINVKLRVTCGIFDLPAKAAMLNMMYFNGKNACITCEEEGKTVKQGKGTARCFPYRNGQFVMRTHMNVLDCMENGTVQKPVKGFKGISGLTFLDSFNLVEGIIPDYMHGVLLGITSMLLTKWFSPTNGGKDFFIGKNLKKISSRLQHIKPPSSIERLPRDLEKHYKSLKATELQAFLLYYGIPCLIGILPDIFLNHYSYLSEAIFILLGDNITVNKLDRAESLHNLTTSASKDIIDTMKTIFTDSEKFNILNFDYLMSFIQKYPIIEVHYCEICFEVFPDNLAELRCGTENCNGHRFNRDGQPRKCFVFADLQNQLADLLQSPGVIDDIKKQISLMQERWRQNENTLTDLTDGKAYRSIIEECEGFDGLYLTALLNTDGVNLYSSSKVELWPVFLALNELNPKARFSRDNLLLVGIWQGKGKPPFKSYIKSLSVQLNKLLRDGIKISVDGRVINVKLRVTCGIFDLPAKAAMLNMMYFNGKNACITCEEEGKTVKQGKGTARCFPYRNGQFVMRTHMNVLDCMENGTVQKPVKGFKGISGLTFLDSFNLVEGIIPDYMHGVLLGITSMLLTKWFSPTNGGKDFFIGKNLKKISSRLQHIKPPSSIERLPRDLEKHYKSLKATELQAFLLYYGIPCLIGILPDIFLNHYSYLSEAIFILLGDNITVNKLDRAESLLAKFYESFTDLYGPGSCGLNVHNTCSHLVHYVKLWGPLWAWSCFGFEDNNANLLQSVHGTGVVTKQVMLCKQVEATLRRKCLSVIESRIWKITYTAKNCEVCGKLMSFDNLEGYTINPNLLQMLAVDNVQDGIKIISRISVKGQQFASSIYKRMKKRICSYVLYDYTLIGYLKYFVLAVTSNVVYAILDKYEVAHDAAILDLEGGKHIIPVKKIGTEDIRPADKLLETLVYVKTCNEVEDCVVMMPSQHGHAIFKSLTY</sequence>
<protein>
    <submittedName>
        <fullName evidence="1">Uncharacterized protein</fullName>
    </submittedName>
</protein>
<accession>A0ABQ9EJM2</accession>
<keyword evidence="2" id="KW-1185">Reference proteome</keyword>
<name>A0ABQ9EJM2_TEGGR</name>